<reference evidence="1 2" key="1">
    <citation type="submission" date="2024-02" db="EMBL/GenBank/DDBJ databases">
        <title>de novo genome assembly of Solanum bulbocastanum strain 11H21.</title>
        <authorList>
            <person name="Hosaka A.J."/>
        </authorList>
    </citation>
    <scope>NUCLEOTIDE SEQUENCE [LARGE SCALE GENOMIC DNA]</scope>
    <source>
        <tissue evidence="1">Young leaves</tissue>
    </source>
</reference>
<proteinExistence type="predicted"/>
<dbReference type="Proteomes" id="UP001371456">
    <property type="component" value="Unassembled WGS sequence"/>
</dbReference>
<protein>
    <submittedName>
        <fullName evidence="1">Uncharacterized protein</fullName>
    </submittedName>
</protein>
<gene>
    <name evidence="1" type="ORF">RDI58_014888</name>
</gene>
<comment type="caution">
    <text evidence="1">The sequence shown here is derived from an EMBL/GenBank/DDBJ whole genome shotgun (WGS) entry which is preliminary data.</text>
</comment>
<sequence length="72" mass="8391">MADYMANLAIDNDEKQISRYFQQLPPFGKNIINIEKAQIPSLRIRTKSIQNRGINMGVTMHWRSTTRLNGKR</sequence>
<evidence type="ECO:0000313" key="2">
    <source>
        <dbReference type="Proteomes" id="UP001371456"/>
    </source>
</evidence>
<dbReference type="AlphaFoldDB" id="A0AAN8TD78"/>
<dbReference type="EMBL" id="JBANQN010000006">
    <property type="protein sequence ID" value="KAK6786363.1"/>
    <property type="molecule type" value="Genomic_DNA"/>
</dbReference>
<accession>A0AAN8TD78</accession>
<keyword evidence="2" id="KW-1185">Reference proteome</keyword>
<organism evidence="1 2">
    <name type="scientific">Solanum bulbocastanum</name>
    <name type="common">Wild potato</name>
    <dbReference type="NCBI Taxonomy" id="147425"/>
    <lineage>
        <taxon>Eukaryota</taxon>
        <taxon>Viridiplantae</taxon>
        <taxon>Streptophyta</taxon>
        <taxon>Embryophyta</taxon>
        <taxon>Tracheophyta</taxon>
        <taxon>Spermatophyta</taxon>
        <taxon>Magnoliopsida</taxon>
        <taxon>eudicotyledons</taxon>
        <taxon>Gunneridae</taxon>
        <taxon>Pentapetalae</taxon>
        <taxon>asterids</taxon>
        <taxon>lamiids</taxon>
        <taxon>Solanales</taxon>
        <taxon>Solanaceae</taxon>
        <taxon>Solanoideae</taxon>
        <taxon>Solaneae</taxon>
        <taxon>Solanum</taxon>
    </lineage>
</organism>
<name>A0AAN8TD78_SOLBU</name>
<evidence type="ECO:0000313" key="1">
    <source>
        <dbReference type="EMBL" id="KAK6786363.1"/>
    </source>
</evidence>